<dbReference type="PANTHER" id="PTHR43104:SF2">
    <property type="entry name" value="L-2-HYDROXYGLUTARATE DEHYDROGENASE, MITOCHONDRIAL"/>
    <property type="match status" value="1"/>
</dbReference>
<evidence type="ECO:0000256" key="2">
    <source>
        <dbReference type="ARBA" id="ARBA00001974"/>
    </source>
</evidence>
<dbReference type="EC" id="1.1.5.4" evidence="9"/>
<evidence type="ECO:0000256" key="3">
    <source>
        <dbReference type="ARBA" id="ARBA00005012"/>
    </source>
</evidence>
<dbReference type="SUPFAM" id="SSF51905">
    <property type="entry name" value="FAD/NAD(P)-binding domain"/>
    <property type="match status" value="1"/>
</dbReference>
<evidence type="ECO:0000256" key="5">
    <source>
        <dbReference type="ARBA" id="ARBA00022532"/>
    </source>
</evidence>
<proteinExistence type="inferred from homology"/>
<dbReference type="NCBIfam" id="NF003605">
    <property type="entry name" value="PRK05257.1-4"/>
    <property type="match status" value="1"/>
</dbReference>
<keyword evidence="8 9" id="KW-0560">Oxidoreductase</keyword>
<protein>
    <recommendedName>
        <fullName evidence="9">Probable malate:quinone oxidoreductase</fullName>
        <ecNumber evidence="9">1.1.5.4</ecNumber>
    </recommendedName>
    <alternativeName>
        <fullName evidence="9">MQO</fullName>
    </alternativeName>
    <alternativeName>
        <fullName evidence="9">Malate dehydrogenase [quinone]</fullName>
    </alternativeName>
</protein>
<keyword evidence="7 9" id="KW-0274">FAD</keyword>
<sequence>MAVKSVDVLLVGGGVMSATLGVLLKQLEPSINILMIERNEKVALESSDGWNNAGTGHAAYCELNYTPERSDGSIDIDKAVSINSAFEISLQFWSYLVNKGFFPDPQHFINRAPHQSFVWGEKNVDFLRKRFAAMSQHPLFAGMEYSEDPAVLANWMPLIMDGRDPTDKVAGTRVLHGADVDFGSITRDLIYNLAKQPGFELLVSHEVKSFKRLADQTWSVSMRECIQGKVEQIHSKFIFLGAGGGSLPLLQAAGIEEGAGYGGFPVSGQWLVCKKPEVVARHSAKVYGKAPLGAPPMSVPHLDTRVIDGEKALLFGPFAGFTTKFLKQGSFLDLFKSIRPNNLVPMMRVGLRHTDLTRYLISEVMLSTEDRLESLRGYYPQAKLEDWQLAIAGQRVQIIKKDKKLGGKLEFGTEVISSADGSLVALLGASPGASTAVDTMIGILETSFPTQMASEAWLEKLHAMVPSYGQVLVDDIELLKRVREYTLTTLKLTPP</sequence>
<evidence type="ECO:0000256" key="4">
    <source>
        <dbReference type="ARBA" id="ARBA00006389"/>
    </source>
</evidence>
<organism evidence="10 11">
    <name type="scientific">Reinekea forsetii</name>
    <dbReference type="NCBI Taxonomy" id="1336806"/>
    <lineage>
        <taxon>Bacteria</taxon>
        <taxon>Pseudomonadati</taxon>
        <taxon>Pseudomonadota</taxon>
        <taxon>Gammaproteobacteria</taxon>
        <taxon>Oceanospirillales</taxon>
        <taxon>Saccharospirillaceae</taxon>
        <taxon>Reinekea</taxon>
    </lineage>
</organism>
<dbReference type="EMBL" id="CP011797">
    <property type="protein sequence ID" value="ATX76240.1"/>
    <property type="molecule type" value="Genomic_DNA"/>
</dbReference>
<evidence type="ECO:0000256" key="9">
    <source>
        <dbReference type="HAMAP-Rule" id="MF_00212"/>
    </source>
</evidence>
<dbReference type="AlphaFoldDB" id="A0A2K8KN32"/>
<evidence type="ECO:0000313" key="11">
    <source>
        <dbReference type="Proteomes" id="UP000229757"/>
    </source>
</evidence>
<dbReference type="Proteomes" id="UP000229757">
    <property type="component" value="Chromosome"/>
</dbReference>
<comment type="similarity">
    <text evidence="4 9">Belongs to the MQO family.</text>
</comment>
<dbReference type="KEGG" id="rfo:REIFOR_01090"/>
<gene>
    <name evidence="9" type="primary">mqo</name>
    <name evidence="10" type="ORF">REIFOR_01090</name>
</gene>
<evidence type="ECO:0000256" key="8">
    <source>
        <dbReference type="ARBA" id="ARBA00023002"/>
    </source>
</evidence>
<dbReference type="InterPro" id="IPR036188">
    <property type="entry name" value="FAD/NAD-bd_sf"/>
</dbReference>
<keyword evidence="5 9" id="KW-0816">Tricarboxylic acid cycle</keyword>
<dbReference type="OrthoDB" id="9763983at2"/>
<dbReference type="NCBIfam" id="NF003603">
    <property type="entry name" value="PRK05257.1-1"/>
    <property type="match status" value="1"/>
</dbReference>
<comment type="cofactor">
    <cofactor evidence="2 9">
        <name>FAD</name>
        <dbReference type="ChEBI" id="CHEBI:57692"/>
    </cofactor>
</comment>
<dbReference type="HAMAP" id="MF_00212">
    <property type="entry name" value="MQO"/>
    <property type="match status" value="1"/>
</dbReference>
<dbReference type="NCBIfam" id="NF003606">
    <property type="entry name" value="PRK05257.2-1"/>
    <property type="match status" value="1"/>
</dbReference>
<accession>A0A2K8KN32</accession>
<evidence type="ECO:0000256" key="6">
    <source>
        <dbReference type="ARBA" id="ARBA00022630"/>
    </source>
</evidence>
<dbReference type="GO" id="GO:0047545">
    <property type="term" value="F:(S)-2-hydroxyglutarate dehydrogenase activity"/>
    <property type="evidence" value="ECO:0007669"/>
    <property type="project" value="TreeGrafter"/>
</dbReference>
<evidence type="ECO:0000256" key="7">
    <source>
        <dbReference type="ARBA" id="ARBA00022827"/>
    </source>
</evidence>
<dbReference type="NCBIfam" id="TIGR01320">
    <property type="entry name" value="mal_quin_oxido"/>
    <property type="match status" value="1"/>
</dbReference>
<reference evidence="10 11" key="1">
    <citation type="journal article" date="2017" name="Environ. Microbiol.">
        <title>Genomic and physiological analyses of 'Reinekea forsetii' reveal a versatile opportunistic lifestyle during spring algae blooms.</title>
        <authorList>
            <person name="Avci B."/>
            <person name="Hahnke R.L."/>
            <person name="Chafee M."/>
            <person name="Fischer T."/>
            <person name="Gruber-Vodicka H."/>
            <person name="Tegetmeyer H.E."/>
            <person name="Harder J."/>
            <person name="Fuchs B.M."/>
            <person name="Amann R.I."/>
            <person name="Teeling H."/>
        </authorList>
    </citation>
    <scope>NUCLEOTIDE SEQUENCE [LARGE SCALE GENOMIC DNA]</scope>
    <source>
        <strain evidence="10 11">Hel1_31_D35</strain>
    </source>
</reference>
<comment type="pathway">
    <text evidence="3 9">Carbohydrate metabolism; tricarboxylic acid cycle; oxaloacetate from (S)-malate (quinone route): step 1/1.</text>
</comment>
<keyword evidence="11" id="KW-1185">Reference proteome</keyword>
<evidence type="ECO:0000313" key="10">
    <source>
        <dbReference type="EMBL" id="ATX76240.1"/>
    </source>
</evidence>
<evidence type="ECO:0000256" key="1">
    <source>
        <dbReference type="ARBA" id="ARBA00001139"/>
    </source>
</evidence>
<name>A0A2K8KN32_9GAMM</name>
<dbReference type="UniPathway" id="UPA00223">
    <property type="reaction ID" value="UER01008"/>
</dbReference>
<dbReference type="InterPro" id="IPR006231">
    <property type="entry name" value="MQO"/>
</dbReference>
<dbReference type="NCBIfam" id="NF003611">
    <property type="entry name" value="PRK05257.3-2"/>
    <property type="match status" value="1"/>
</dbReference>
<dbReference type="NCBIfam" id="NF003613">
    <property type="entry name" value="PRK05257.3-4"/>
    <property type="match status" value="1"/>
</dbReference>
<dbReference type="Pfam" id="PF06039">
    <property type="entry name" value="Mqo"/>
    <property type="match status" value="1"/>
</dbReference>
<keyword evidence="6 9" id="KW-0285">Flavoprotein</keyword>
<dbReference type="PANTHER" id="PTHR43104">
    <property type="entry name" value="L-2-HYDROXYGLUTARATE DEHYDROGENASE, MITOCHONDRIAL"/>
    <property type="match status" value="1"/>
</dbReference>
<dbReference type="NCBIfam" id="NF009875">
    <property type="entry name" value="PRK13339.1"/>
    <property type="match status" value="1"/>
</dbReference>
<comment type="catalytic activity">
    <reaction evidence="1 9">
        <text>(S)-malate + a quinone = a quinol + oxaloacetate</text>
        <dbReference type="Rhea" id="RHEA:46012"/>
        <dbReference type="ChEBI" id="CHEBI:15589"/>
        <dbReference type="ChEBI" id="CHEBI:16452"/>
        <dbReference type="ChEBI" id="CHEBI:24646"/>
        <dbReference type="ChEBI" id="CHEBI:132124"/>
        <dbReference type="EC" id="1.1.5.4"/>
    </reaction>
</comment>
<dbReference type="GO" id="GO:0006099">
    <property type="term" value="P:tricarboxylic acid cycle"/>
    <property type="evidence" value="ECO:0007669"/>
    <property type="project" value="UniProtKB-UniRule"/>
</dbReference>
<dbReference type="GO" id="GO:0008924">
    <property type="term" value="F:L-malate dehydrogenase (quinone) activity"/>
    <property type="evidence" value="ECO:0007669"/>
    <property type="project" value="UniProtKB-UniRule"/>
</dbReference>